<dbReference type="HOGENOM" id="CLU_018106_1_2_9"/>
<dbReference type="Pfam" id="PF02417">
    <property type="entry name" value="Chromate_transp"/>
    <property type="match status" value="1"/>
</dbReference>
<proteinExistence type="inferred from homology"/>
<dbReference type="PANTHER" id="PTHR43663">
    <property type="entry name" value="CHROMATE TRANSPORT PROTEIN-RELATED"/>
    <property type="match status" value="1"/>
</dbReference>
<accession>A0A0B6ASA4</accession>
<dbReference type="KEGG" id="bmeg:BG04_5534"/>
<keyword evidence="4" id="KW-0812">Transmembrane</keyword>
<dbReference type="GO" id="GO:0015109">
    <property type="term" value="F:chromate transmembrane transporter activity"/>
    <property type="evidence" value="ECO:0007669"/>
    <property type="project" value="InterPro"/>
</dbReference>
<dbReference type="AlphaFoldDB" id="A0A0B6ASA4"/>
<evidence type="ECO:0000256" key="1">
    <source>
        <dbReference type="ARBA" id="ARBA00004651"/>
    </source>
</evidence>
<evidence type="ECO:0000256" key="2">
    <source>
        <dbReference type="ARBA" id="ARBA00005262"/>
    </source>
</evidence>
<organism evidence="7 8">
    <name type="scientific">Priestia megaterium (strain ATCC 14581 / DSM 32 / CCUG 1817 / JCM 2506 / NBRC 15308 / NCIMB 9376 / NCTC 10342 / NRRL B-14308 / VKM B-512 / Ford 19)</name>
    <name type="common">Bacillus megaterium</name>
    <dbReference type="NCBI Taxonomy" id="1348623"/>
    <lineage>
        <taxon>Bacteria</taxon>
        <taxon>Bacillati</taxon>
        <taxon>Bacillota</taxon>
        <taxon>Bacilli</taxon>
        <taxon>Bacillales</taxon>
        <taxon>Bacillaceae</taxon>
        <taxon>Priestia</taxon>
    </lineage>
</organism>
<evidence type="ECO:0000256" key="5">
    <source>
        <dbReference type="ARBA" id="ARBA00022989"/>
    </source>
</evidence>
<dbReference type="InterPro" id="IPR052518">
    <property type="entry name" value="CHR_Transporter"/>
</dbReference>
<protein>
    <submittedName>
        <fullName evidence="7">Chromate transporter family protein</fullName>
    </submittedName>
</protein>
<keyword evidence="5" id="KW-1133">Transmembrane helix</keyword>
<comment type="subcellular location">
    <subcellularLocation>
        <location evidence="1">Cell membrane</location>
        <topology evidence="1">Multi-pass membrane protein</topology>
    </subcellularLocation>
</comment>
<dbReference type="GO" id="GO:0005886">
    <property type="term" value="C:plasma membrane"/>
    <property type="evidence" value="ECO:0007669"/>
    <property type="project" value="UniProtKB-SubCell"/>
</dbReference>
<evidence type="ECO:0000256" key="3">
    <source>
        <dbReference type="ARBA" id="ARBA00022475"/>
    </source>
</evidence>
<gene>
    <name evidence="7" type="ORF">BG04_5534</name>
</gene>
<comment type="similarity">
    <text evidence="2">Belongs to the chromate ion transporter (CHR) (TC 2.A.51) family.</text>
</comment>
<keyword evidence="6" id="KW-0472">Membrane</keyword>
<name>A0A0B6ASA4_PRIM2</name>
<dbReference type="PANTHER" id="PTHR43663:SF1">
    <property type="entry name" value="CHROMATE TRANSPORTER"/>
    <property type="match status" value="1"/>
</dbReference>
<dbReference type="GeneID" id="93643477"/>
<evidence type="ECO:0000256" key="6">
    <source>
        <dbReference type="ARBA" id="ARBA00023136"/>
    </source>
</evidence>
<keyword evidence="3" id="KW-1003">Cell membrane</keyword>
<sequence>MRQLDIFIAFFRSGMLGYGGGPSAIPLVKKEVVDTYKWMDDDEFGDLLAIANTLPGPIATKLAGYIGYRVGGILGLGTALFAAVIPTVFLMVLLLTTLTQFKDQPWVMGMTKAVVPVVGVMLAVMTWDFFKKSTSGLGWTPAIILLIISLGLIEFAHIHPAVIIIVLMAAAWIPLKRKGKKGESAEHKQKRESV</sequence>
<evidence type="ECO:0000313" key="7">
    <source>
        <dbReference type="EMBL" id="AJI22734.1"/>
    </source>
</evidence>
<reference evidence="7 8" key="1">
    <citation type="journal article" date="2015" name="Genome Announc.">
        <title>Complete genome sequences for 35 biothreat assay-relevant bacillus species.</title>
        <authorList>
            <person name="Johnson S.L."/>
            <person name="Daligault H.E."/>
            <person name="Davenport K.W."/>
            <person name="Jaissle J."/>
            <person name="Frey K.G."/>
            <person name="Ladner J.T."/>
            <person name="Broomall S.M."/>
            <person name="Bishop-Lilly K.A."/>
            <person name="Bruce D.C."/>
            <person name="Gibbons H.S."/>
            <person name="Coyne S.R."/>
            <person name="Lo C.C."/>
            <person name="Meincke L."/>
            <person name="Munk A.C."/>
            <person name="Koroleva G.I."/>
            <person name="Rosenzweig C.N."/>
            <person name="Palacios G.F."/>
            <person name="Redden C.L."/>
            <person name="Minogue T.D."/>
            <person name="Chain P.S."/>
        </authorList>
    </citation>
    <scope>NUCLEOTIDE SEQUENCE [LARGE SCALE GENOMIC DNA]</scope>
    <source>
        <strain evidence="8">ATCC 14581 / DSM 32 / JCM 2506 / NBRC 15308 / NCIMB 9376 / NCTC 10342 / NRRL B-14308 / VKM B-512</strain>
    </source>
</reference>
<dbReference type="InterPro" id="IPR003370">
    <property type="entry name" value="Chromate_transpt"/>
</dbReference>
<evidence type="ECO:0000256" key="4">
    <source>
        <dbReference type="ARBA" id="ARBA00022692"/>
    </source>
</evidence>
<dbReference type="EMBL" id="CP009920">
    <property type="protein sequence ID" value="AJI22734.1"/>
    <property type="molecule type" value="Genomic_DNA"/>
</dbReference>
<dbReference type="Proteomes" id="UP000031829">
    <property type="component" value="Chromosome"/>
</dbReference>
<evidence type="ECO:0000313" key="8">
    <source>
        <dbReference type="Proteomes" id="UP000031829"/>
    </source>
</evidence>
<dbReference type="RefSeq" id="WP_034650812.1">
    <property type="nucleotide sequence ID" value="NZ_BCVB01000006.1"/>
</dbReference>